<feature type="binding site" evidence="8">
    <location>
        <position position="184"/>
    </location>
    <ligand>
        <name>ATP</name>
        <dbReference type="ChEBI" id="CHEBI:30616"/>
    </ligand>
</feature>
<dbReference type="Gene3D" id="3.30.1300.10">
    <property type="entry name" value="Pantoate-beta-alanine ligase, C-terminal domain"/>
    <property type="match status" value="1"/>
</dbReference>
<evidence type="ECO:0000256" key="1">
    <source>
        <dbReference type="ARBA" id="ARBA00004990"/>
    </source>
</evidence>
<dbReference type="NCBIfam" id="TIGR00125">
    <property type="entry name" value="cyt_tran_rel"/>
    <property type="match status" value="1"/>
</dbReference>
<dbReference type="PANTHER" id="PTHR21299">
    <property type="entry name" value="CYTIDYLATE KINASE/PANTOATE-BETA-ALANINE LIGASE"/>
    <property type="match status" value="1"/>
</dbReference>
<organism evidence="9 10">
    <name type="scientific">Parvibaculum sedimenti</name>
    <dbReference type="NCBI Taxonomy" id="2608632"/>
    <lineage>
        <taxon>Bacteria</taxon>
        <taxon>Pseudomonadati</taxon>
        <taxon>Pseudomonadota</taxon>
        <taxon>Alphaproteobacteria</taxon>
        <taxon>Hyphomicrobiales</taxon>
        <taxon>Parvibaculaceae</taxon>
        <taxon>Parvibaculum</taxon>
    </lineage>
</organism>
<keyword evidence="3 8" id="KW-0436">Ligase</keyword>
<feature type="binding site" evidence="8">
    <location>
        <position position="70"/>
    </location>
    <ligand>
        <name>beta-alanine</name>
        <dbReference type="ChEBI" id="CHEBI:57966"/>
    </ligand>
</feature>
<dbReference type="PANTHER" id="PTHR21299:SF1">
    <property type="entry name" value="PANTOATE--BETA-ALANINE LIGASE"/>
    <property type="match status" value="1"/>
</dbReference>
<dbReference type="NCBIfam" id="TIGR00018">
    <property type="entry name" value="panC"/>
    <property type="match status" value="1"/>
</dbReference>
<comment type="caution">
    <text evidence="9">The sequence shown here is derived from an EMBL/GenBank/DDBJ whole genome shotgun (WGS) entry which is preliminary data.</text>
</comment>
<dbReference type="InterPro" id="IPR004821">
    <property type="entry name" value="Cyt_trans-like"/>
</dbReference>
<feature type="binding site" evidence="8">
    <location>
        <begin position="192"/>
        <end position="195"/>
    </location>
    <ligand>
        <name>ATP</name>
        <dbReference type="ChEBI" id="CHEBI:30616"/>
    </ligand>
</feature>
<dbReference type="Pfam" id="PF02569">
    <property type="entry name" value="Pantoate_ligase"/>
    <property type="match status" value="1"/>
</dbReference>
<dbReference type="AlphaFoldDB" id="A0A6N6VJ95"/>
<feature type="active site" description="Proton donor" evidence="8">
    <location>
        <position position="46"/>
    </location>
</feature>
<dbReference type="CDD" id="cd00560">
    <property type="entry name" value="PanC"/>
    <property type="match status" value="1"/>
</dbReference>
<feature type="binding site" evidence="8">
    <location>
        <begin position="155"/>
        <end position="158"/>
    </location>
    <ligand>
        <name>ATP</name>
        <dbReference type="ChEBI" id="CHEBI:30616"/>
    </ligand>
</feature>
<dbReference type="GO" id="GO:0015940">
    <property type="term" value="P:pantothenate biosynthetic process"/>
    <property type="evidence" value="ECO:0007669"/>
    <property type="project" value="UniProtKB-UniRule"/>
</dbReference>
<dbReference type="RefSeq" id="WP_152216110.1">
    <property type="nucleotide sequence ID" value="NZ_JBAQYD010000269.1"/>
</dbReference>
<comment type="pathway">
    <text evidence="1 8">Cofactor biosynthesis; (R)-pantothenate biosynthesis; (R)-pantothenate from (R)-pantoate and beta-alanine: step 1/1.</text>
</comment>
<dbReference type="HAMAP" id="MF_00158">
    <property type="entry name" value="PanC"/>
    <property type="match status" value="1"/>
</dbReference>
<dbReference type="EC" id="6.3.2.1" evidence="8"/>
<keyword evidence="8" id="KW-0963">Cytoplasm</keyword>
<comment type="catalytic activity">
    <reaction evidence="7 8">
        <text>(R)-pantoate + beta-alanine + ATP = (R)-pantothenate + AMP + diphosphate + H(+)</text>
        <dbReference type="Rhea" id="RHEA:10912"/>
        <dbReference type="ChEBI" id="CHEBI:15378"/>
        <dbReference type="ChEBI" id="CHEBI:15980"/>
        <dbReference type="ChEBI" id="CHEBI:29032"/>
        <dbReference type="ChEBI" id="CHEBI:30616"/>
        <dbReference type="ChEBI" id="CHEBI:33019"/>
        <dbReference type="ChEBI" id="CHEBI:57966"/>
        <dbReference type="ChEBI" id="CHEBI:456215"/>
        <dbReference type="EC" id="6.3.2.1"/>
    </reaction>
</comment>
<feature type="binding site" evidence="8">
    <location>
        <begin position="39"/>
        <end position="46"/>
    </location>
    <ligand>
        <name>ATP</name>
        <dbReference type="ChEBI" id="CHEBI:30616"/>
    </ligand>
</feature>
<keyword evidence="5 8" id="KW-0547">Nucleotide-binding</keyword>
<evidence type="ECO:0000256" key="2">
    <source>
        <dbReference type="ARBA" id="ARBA00009256"/>
    </source>
</evidence>
<gene>
    <name evidence="8" type="primary">panC</name>
    <name evidence="9" type="ORF">F2P47_09475</name>
</gene>
<dbReference type="InterPro" id="IPR003721">
    <property type="entry name" value="Pantoate_ligase"/>
</dbReference>
<evidence type="ECO:0000313" key="9">
    <source>
        <dbReference type="EMBL" id="KAB7740225.1"/>
    </source>
</evidence>
<name>A0A6N6VJ95_9HYPH</name>
<comment type="subunit">
    <text evidence="8">Homodimer.</text>
</comment>
<feature type="binding site" evidence="8">
    <location>
        <position position="70"/>
    </location>
    <ligand>
        <name>(R)-pantoate</name>
        <dbReference type="ChEBI" id="CHEBI:15980"/>
    </ligand>
</feature>
<keyword evidence="10" id="KW-1185">Reference proteome</keyword>
<dbReference type="GO" id="GO:0005829">
    <property type="term" value="C:cytosol"/>
    <property type="evidence" value="ECO:0007669"/>
    <property type="project" value="TreeGrafter"/>
</dbReference>
<dbReference type="Proteomes" id="UP000468901">
    <property type="component" value="Unassembled WGS sequence"/>
</dbReference>
<dbReference type="GO" id="GO:0005524">
    <property type="term" value="F:ATP binding"/>
    <property type="evidence" value="ECO:0007669"/>
    <property type="project" value="UniProtKB-KW"/>
</dbReference>
<dbReference type="EMBL" id="WESC01000007">
    <property type="protein sequence ID" value="KAB7740225.1"/>
    <property type="molecule type" value="Genomic_DNA"/>
</dbReference>
<dbReference type="GO" id="GO:0004592">
    <property type="term" value="F:pantoate-beta-alanine ligase activity"/>
    <property type="evidence" value="ECO:0007669"/>
    <property type="project" value="UniProtKB-UniRule"/>
</dbReference>
<evidence type="ECO:0000256" key="8">
    <source>
        <dbReference type="HAMAP-Rule" id="MF_00158"/>
    </source>
</evidence>
<accession>A0A6N6VJ95</accession>
<protein>
    <recommendedName>
        <fullName evidence="8">Pantothenate synthetase</fullName>
        <shortName evidence="8">PS</shortName>
        <ecNumber evidence="8">6.3.2.1</ecNumber>
    </recommendedName>
    <alternativeName>
        <fullName evidence="8">Pantoate--beta-alanine ligase</fullName>
    </alternativeName>
    <alternativeName>
        <fullName evidence="8">Pantoate-activating enzyme</fullName>
    </alternativeName>
</protein>
<comment type="similarity">
    <text evidence="2 8">Belongs to the pantothenate synthetase family.</text>
</comment>
<comment type="miscellaneous">
    <text evidence="8">The reaction proceeds by a bi uni uni bi ping pong mechanism.</text>
</comment>
<reference evidence="9 10" key="1">
    <citation type="submission" date="2019-09" db="EMBL/GenBank/DDBJ databases">
        <title>Parvibaculum sedimenti sp. nov., isolated from sediment.</title>
        <authorList>
            <person name="Wang Y."/>
        </authorList>
    </citation>
    <scope>NUCLEOTIDE SEQUENCE [LARGE SCALE GENOMIC DNA]</scope>
    <source>
        <strain evidence="9 10">HXT-9</strain>
    </source>
</reference>
<feature type="binding site" evidence="8">
    <location>
        <position position="161"/>
    </location>
    <ligand>
        <name>(R)-pantoate</name>
        <dbReference type="ChEBI" id="CHEBI:15980"/>
    </ligand>
</feature>
<proteinExistence type="inferred from homology"/>
<evidence type="ECO:0000256" key="6">
    <source>
        <dbReference type="ARBA" id="ARBA00022840"/>
    </source>
</evidence>
<sequence>MTIDTTSYAIPVARSVASLRAVIADWRKQGLKVGLVPTMGALHSGHLSLVDLAKTKVDRVVVSIFVNPTQFAPNEDFGAYPRTEAADAEKLAGHGDLIFAPSAAEMYHPGFSTTVSVAGVSAPLEGQFRPTHFAGVATVVAKLLIQALPDIACFGEKDWQQLAVIRRMAEDLDIPVEILGGAILREADGLAMSSRNVYLSEREREAAGQLNVILRETAAKVAAGTIIPEATSEGADRIRALGFDHVDYLEVRDAASLEIFPSGHPTAPARILVAAKIGRTRLIDNMPV</sequence>
<evidence type="ECO:0000313" key="10">
    <source>
        <dbReference type="Proteomes" id="UP000468901"/>
    </source>
</evidence>
<comment type="subcellular location">
    <subcellularLocation>
        <location evidence="8">Cytoplasm</location>
    </subcellularLocation>
</comment>
<dbReference type="UniPathway" id="UPA00028">
    <property type="reaction ID" value="UER00005"/>
</dbReference>
<dbReference type="InterPro" id="IPR014729">
    <property type="entry name" value="Rossmann-like_a/b/a_fold"/>
</dbReference>
<evidence type="ECO:0000256" key="4">
    <source>
        <dbReference type="ARBA" id="ARBA00022655"/>
    </source>
</evidence>
<dbReference type="Gene3D" id="3.40.50.620">
    <property type="entry name" value="HUPs"/>
    <property type="match status" value="1"/>
</dbReference>
<comment type="function">
    <text evidence="8">Catalyzes the condensation of pantoate with beta-alanine in an ATP-dependent reaction via a pantoyl-adenylate intermediate.</text>
</comment>
<dbReference type="InterPro" id="IPR042176">
    <property type="entry name" value="Pantoate_ligase_C"/>
</dbReference>
<evidence type="ECO:0000256" key="7">
    <source>
        <dbReference type="ARBA" id="ARBA00048258"/>
    </source>
</evidence>
<keyword evidence="6 8" id="KW-0067">ATP-binding</keyword>
<evidence type="ECO:0000256" key="5">
    <source>
        <dbReference type="ARBA" id="ARBA00022741"/>
    </source>
</evidence>
<keyword evidence="4 8" id="KW-0566">Pantothenate biosynthesis</keyword>
<evidence type="ECO:0000256" key="3">
    <source>
        <dbReference type="ARBA" id="ARBA00022598"/>
    </source>
</evidence>
<dbReference type="SUPFAM" id="SSF52374">
    <property type="entry name" value="Nucleotidylyl transferase"/>
    <property type="match status" value="1"/>
</dbReference>